<name>A0A4S8MHY1_DENBC</name>
<dbReference type="GO" id="GO:0005634">
    <property type="term" value="C:nucleus"/>
    <property type="evidence" value="ECO:0007669"/>
    <property type="project" value="UniProtKB-SubCell"/>
</dbReference>
<evidence type="ECO:0000256" key="2">
    <source>
        <dbReference type="ARBA" id="ARBA00022723"/>
    </source>
</evidence>
<dbReference type="InterPro" id="IPR052035">
    <property type="entry name" value="ZnF_BED_domain_contain"/>
</dbReference>
<dbReference type="OrthoDB" id="3247971at2759"/>
<keyword evidence="6" id="KW-1133">Transmembrane helix</keyword>
<evidence type="ECO:0000256" key="5">
    <source>
        <dbReference type="ARBA" id="ARBA00023242"/>
    </source>
</evidence>
<evidence type="ECO:0000256" key="1">
    <source>
        <dbReference type="ARBA" id="ARBA00004123"/>
    </source>
</evidence>
<evidence type="ECO:0000256" key="6">
    <source>
        <dbReference type="SAM" id="Phobius"/>
    </source>
</evidence>
<keyword evidence="3" id="KW-0863">Zinc-finger</keyword>
<feature type="transmembrane region" description="Helical" evidence="6">
    <location>
        <begin position="228"/>
        <end position="252"/>
    </location>
</feature>
<organism evidence="7 8">
    <name type="scientific">Dendrothele bispora (strain CBS 962.96)</name>
    <dbReference type="NCBI Taxonomy" id="1314807"/>
    <lineage>
        <taxon>Eukaryota</taxon>
        <taxon>Fungi</taxon>
        <taxon>Dikarya</taxon>
        <taxon>Basidiomycota</taxon>
        <taxon>Agaricomycotina</taxon>
        <taxon>Agaricomycetes</taxon>
        <taxon>Agaricomycetidae</taxon>
        <taxon>Agaricales</taxon>
        <taxon>Agaricales incertae sedis</taxon>
        <taxon>Dendrothele</taxon>
    </lineage>
</organism>
<keyword evidence="2" id="KW-0479">Metal-binding</keyword>
<dbReference type="AlphaFoldDB" id="A0A4S8MHY1"/>
<reference evidence="7 8" key="1">
    <citation type="journal article" date="2019" name="Nat. Ecol. Evol.">
        <title>Megaphylogeny resolves global patterns of mushroom evolution.</title>
        <authorList>
            <person name="Varga T."/>
            <person name="Krizsan K."/>
            <person name="Foldi C."/>
            <person name="Dima B."/>
            <person name="Sanchez-Garcia M."/>
            <person name="Sanchez-Ramirez S."/>
            <person name="Szollosi G.J."/>
            <person name="Szarkandi J.G."/>
            <person name="Papp V."/>
            <person name="Albert L."/>
            <person name="Andreopoulos W."/>
            <person name="Angelini C."/>
            <person name="Antonin V."/>
            <person name="Barry K.W."/>
            <person name="Bougher N.L."/>
            <person name="Buchanan P."/>
            <person name="Buyck B."/>
            <person name="Bense V."/>
            <person name="Catcheside P."/>
            <person name="Chovatia M."/>
            <person name="Cooper J."/>
            <person name="Damon W."/>
            <person name="Desjardin D."/>
            <person name="Finy P."/>
            <person name="Geml J."/>
            <person name="Haridas S."/>
            <person name="Hughes K."/>
            <person name="Justo A."/>
            <person name="Karasinski D."/>
            <person name="Kautmanova I."/>
            <person name="Kiss B."/>
            <person name="Kocsube S."/>
            <person name="Kotiranta H."/>
            <person name="LaButti K.M."/>
            <person name="Lechner B.E."/>
            <person name="Liimatainen K."/>
            <person name="Lipzen A."/>
            <person name="Lukacs Z."/>
            <person name="Mihaltcheva S."/>
            <person name="Morgado L.N."/>
            <person name="Niskanen T."/>
            <person name="Noordeloos M.E."/>
            <person name="Ohm R.A."/>
            <person name="Ortiz-Santana B."/>
            <person name="Ovrebo C."/>
            <person name="Racz N."/>
            <person name="Riley R."/>
            <person name="Savchenko A."/>
            <person name="Shiryaev A."/>
            <person name="Soop K."/>
            <person name="Spirin V."/>
            <person name="Szebenyi C."/>
            <person name="Tomsovsky M."/>
            <person name="Tulloss R.E."/>
            <person name="Uehling J."/>
            <person name="Grigoriev I.V."/>
            <person name="Vagvolgyi C."/>
            <person name="Papp T."/>
            <person name="Martin F.M."/>
            <person name="Miettinen O."/>
            <person name="Hibbett D.S."/>
            <person name="Nagy L.G."/>
        </authorList>
    </citation>
    <scope>NUCLEOTIDE SEQUENCE [LARGE SCALE GENOMIC DNA]</scope>
    <source>
        <strain evidence="7 8">CBS 962.96</strain>
    </source>
</reference>
<evidence type="ECO:0000313" key="8">
    <source>
        <dbReference type="Proteomes" id="UP000297245"/>
    </source>
</evidence>
<gene>
    <name evidence="7" type="ORF">K435DRAFT_654689</name>
</gene>
<keyword evidence="6" id="KW-0812">Transmembrane</keyword>
<evidence type="ECO:0000256" key="3">
    <source>
        <dbReference type="ARBA" id="ARBA00022771"/>
    </source>
</evidence>
<comment type="subcellular location">
    <subcellularLocation>
        <location evidence="1">Nucleus</location>
    </subcellularLocation>
</comment>
<dbReference type="Proteomes" id="UP000297245">
    <property type="component" value="Unassembled WGS sequence"/>
</dbReference>
<dbReference type="PANTHER" id="PTHR46481:SF10">
    <property type="entry name" value="ZINC FINGER BED DOMAIN-CONTAINING PROTEIN 39"/>
    <property type="match status" value="1"/>
</dbReference>
<keyword evidence="6" id="KW-0472">Membrane</keyword>
<evidence type="ECO:0000313" key="7">
    <source>
        <dbReference type="EMBL" id="THV01774.1"/>
    </source>
</evidence>
<protein>
    <submittedName>
        <fullName evidence="7">Uncharacterized protein</fullName>
    </submittedName>
</protein>
<sequence>MKDVYSAGTPKGKDAAFKANYPEMTDQEILDEQWAKRKSLVYDHYLKPKLVYDNGIVKYGYQCRSHPNNSSCLITRARYDTATSNLVNHRDSCEKKVTPPAQAITAYTNGGYYNKGELRLDGALWIAHRNRTYKIIADPELVHMFCVANKSVVLPSAKTIVRDVIRVHDKSILVIANYLQGILKKNFIHLSFDGWTASNVKSFFDIVVHHANDVGDIVSFTLDFAPCVLGLIVFLYSLTCFTGFENVILANISHRRSLGVLRFLVLRKGYV</sequence>
<accession>A0A4S8MHY1</accession>
<proteinExistence type="predicted"/>
<dbReference type="GO" id="GO:0008270">
    <property type="term" value="F:zinc ion binding"/>
    <property type="evidence" value="ECO:0007669"/>
    <property type="project" value="UniProtKB-KW"/>
</dbReference>
<evidence type="ECO:0000256" key="4">
    <source>
        <dbReference type="ARBA" id="ARBA00022833"/>
    </source>
</evidence>
<dbReference type="PANTHER" id="PTHR46481">
    <property type="entry name" value="ZINC FINGER BED DOMAIN-CONTAINING PROTEIN 4"/>
    <property type="match status" value="1"/>
</dbReference>
<dbReference type="EMBL" id="ML179085">
    <property type="protein sequence ID" value="THV01774.1"/>
    <property type="molecule type" value="Genomic_DNA"/>
</dbReference>
<keyword evidence="8" id="KW-1185">Reference proteome</keyword>
<keyword evidence="5" id="KW-0539">Nucleus</keyword>
<keyword evidence="4" id="KW-0862">Zinc</keyword>